<gene>
    <name evidence="4" type="ORF">E3O21_17080</name>
    <name evidence="3" type="ORF">SAMN05216368_11533</name>
</gene>
<dbReference type="Proteomes" id="UP000298252">
    <property type="component" value="Unassembled WGS sequence"/>
</dbReference>
<evidence type="ECO:0000313" key="3">
    <source>
        <dbReference type="EMBL" id="SDO32716.1"/>
    </source>
</evidence>
<dbReference type="AlphaFoldDB" id="A0A4R8UZR2"/>
<dbReference type="RefSeq" id="WP_092341906.1">
    <property type="nucleotide sequence ID" value="NZ_FNIB01000015.1"/>
</dbReference>
<dbReference type="PANTHER" id="PTHR43664:SF1">
    <property type="entry name" value="BETA-METHYLMALYL-COA DEHYDRATASE"/>
    <property type="match status" value="1"/>
</dbReference>
<evidence type="ECO:0000313" key="6">
    <source>
        <dbReference type="Proteomes" id="UP000298252"/>
    </source>
</evidence>
<sequence length="140" mass="15283">MPERRDVKDLPGAERFAKTVSEGDVYQFAGLTGDTHPVHLNAEYAASQPVGQRIAHGVILIGLMSSACTAWATREGIEIVSYGWDGVRFIKPVYFGDTITTSYAMDPLRAPEGKKHFALADAYNQRGELVGVGQHILYAT</sequence>
<keyword evidence="6" id="KW-1185">Reference proteome</keyword>
<protein>
    <submittedName>
        <fullName evidence="3 4">Dehydratase</fullName>
    </submittedName>
</protein>
<accession>A0A4R8UZR2</accession>
<organism evidence="3 5">
    <name type="scientific">Cryobacterium flavum</name>
    <dbReference type="NCBI Taxonomy" id="1424659"/>
    <lineage>
        <taxon>Bacteria</taxon>
        <taxon>Bacillati</taxon>
        <taxon>Actinomycetota</taxon>
        <taxon>Actinomycetes</taxon>
        <taxon>Micrococcales</taxon>
        <taxon>Microbacteriaceae</taxon>
        <taxon>Cryobacterium</taxon>
    </lineage>
</organism>
<evidence type="ECO:0000313" key="5">
    <source>
        <dbReference type="Proteomes" id="UP000199639"/>
    </source>
</evidence>
<evidence type="ECO:0000313" key="4">
    <source>
        <dbReference type="EMBL" id="TFB73613.1"/>
    </source>
</evidence>
<reference evidence="3 5" key="1">
    <citation type="submission" date="2016-10" db="EMBL/GenBank/DDBJ databases">
        <authorList>
            <person name="Varghese N."/>
            <person name="Submissions S."/>
        </authorList>
    </citation>
    <scope>NUCLEOTIDE SEQUENCE [LARGE SCALE GENOMIC DNA]</scope>
    <source>
        <strain evidence="3 5">CGMCC 1.11215</strain>
    </source>
</reference>
<dbReference type="PANTHER" id="PTHR43664">
    <property type="entry name" value="MONOAMINE OXIDASE-RELATED"/>
    <property type="match status" value="1"/>
</dbReference>
<evidence type="ECO:0000256" key="1">
    <source>
        <dbReference type="ARBA" id="ARBA00005254"/>
    </source>
</evidence>
<name>A0A4R8UZR2_9MICO</name>
<evidence type="ECO:0000259" key="2">
    <source>
        <dbReference type="Pfam" id="PF01575"/>
    </source>
</evidence>
<comment type="similarity">
    <text evidence="1">Belongs to the enoyl-CoA hydratase/isomerase family.</text>
</comment>
<dbReference type="InterPro" id="IPR029069">
    <property type="entry name" value="HotDog_dom_sf"/>
</dbReference>
<proteinExistence type="inferred from homology"/>
<dbReference type="STRING" id="1424659.SAMN05216368_11533"/>
<reference evidence="4 6" key="2">
    <citation type="submission" date="2019-03" db="EMBL/GenBank/DDBJ databases">
        <title>Genomics of glacier-inhabiting Cryobacterium strains.</title>
        <authorList>
            <person name="Liu Q."/>
            <person name="Xin Y.-H."/>
        </authorList>
    </citation>
    <scope>NUCLEOTIDE SEQUENCE [LARGE SCALE GENOMIC DNA]</scope>
    <source>
        <strain evidence="4 6">Hh8</strain>
    </source>
</reference>
<dbReference type="EMBL" id="SOFD01000040">
    <property type="protein sequence ID" value="TFB73613.1"/>
    <property type="molecule type" value="Genomic_DNA"/>
</dbReference>
<dbReference type="SUPFAM" id="SSF54637">
    <property type="entry name" value="Thioesterase/thiol ester dehydrase-isomerase"/>
    <property type="match status" value="1"/>
</dbReference>
<feature type="domain" description="MaoC-like" evidence="2">
    <location>
        <begin position="17"/>
        <end position="103"/>
    </location>
</feature>
<dbReference type="InterPro" id="IPR002539">
    <property type="entry name" value="MaoC-like_dom"/>
</dbReference>
<dbReference type="Gene3D" id="3.10.129.10">
    <property type="entry name" value="Hotdog Thioesterase"/>
    <property type="match status" value="1"/>
</dbReference>
<dbReference type="InterPro" id="IPR052342">
    <property type="entry name" value="MCH/BMMD"/>
</dbReference>
<dbReference type="EMBL" id="FNIB01000015">
    <property type="protein sequence ID" value="SDO32716.1"/>
    <property type="molecule type" value="Genomic_DNA"/>
</dbReference>
<dbReference type="Proteomes" id="UP000199639">
    <property type="component" value="Unassembled WGS sequence"/>
</dbReference>
<dbReference type="Pfam" id="PF01575">
    <property type="entry name" value="MaoC_dehydratas"/>
    <property type="match status" value="1"/>
</dbReference>